<evidence type="ECO:0000313" key="2">
    <source>
        <dbReference type="EMBL" id="HHK68690.1"/>
    </source>
</evidence>
<gene>
    <name evidence="2" type="ORF">ENM11_06015</name>
</gene>
<dbReference type="SUPFAM" id="SSF53335">
    <property type="entry name" value="S-adenosyl-L-methionine-dependent methyltransferases"/>
    <property type="match status" value="1"/>
</dbReference>
<keyword evidence="2" id="KW-0489">Methyltransferase</keyword>
<reference evidence="2" key="1">
    <citation type="journal article" date="2020" name="mSystems">
        <title>Genome- and Community-Level Interaction Insights into Carbon Utilization and Element Cycling Functions of Hydrothermarchaeota in Hydrothermal Sediment.</title>
        <authorList>
            <person name="Zhou Z."/>
            <person name="Liu Y."/>
            <person name="Xu W."/>
            <person name="Pan J."/>
            <person name="Luo Z.H."/>
            <person name="Li M."/>
        </authorList>
    </citation>
    <scope>NUCLEOTIDE SEQUENCE [LARGE SCALE GENOMIC DNA]</scope>
    <source>
        <strain evidence="2">SpSt-1056</strain>
    </source>
</reference>
<protein>
    <submittedName>
        <fullName evidence="2">Class I SAM-dependent methyltransferase</fullName>
    </submittedName>
</protein>
<dbReference type="AlphaFoldDB" id="A0A7C5QAB5"/>
<dbReference type="PANTHER" id="PTHR43591">
    <property type="entry name" value="METHYLTRANSFERASE"/>
    <property type="match status" value="1"/>
</dbReference>
<proteinExistence type="predicted"/>
<dbReference type="CDD" id="cd02440">
    <property type="entry name" value="AdoMet_MTases"/>
    <property type="match status" value="1"/>
</dbReference>
<name>A0A7C5QAB5_CALS0</name>
<accession>A0A7C5QAB5</accession>
<keyword evidence="2" id="KW-0808">Transferase</keyword>
<dbReference type="EMBL" id="DRWN01000050">
    <property type="protein sequence ID" value="HHK68690.1"/>
    <property type="molecule type" value="Genomic_DNA"/>
</dbReference>
<dbReference type="InterPro" id="IPR029063">
    <property type="entry name" value="SAM-dependent_MTases_sf"/>
</dbReference>
<dbReference type="GO" id="GO:0008757">
    <property type="term" value="F:S-adenosylmethionine-dependent methyltransferase activity"/>
    <property type="evidence" value="ECO:0007669"/>
    <property type="project" value="InterPro"/>
</dbReference>
<dbReference type="Gene3D" id="3.40.50.150">
    <property type="entry name" value="Vaccinia Virus protein VP39"/>
    <property type="match status" value="1"/>
</dbReference>
<sequence length="183" mass="21028">MRLFALEPHRFRKYKAELVEEHTKDACRVLEVGCGLGHYKKHARGEDYVGIDLNPMLNPGVVASADNLPFRSSCFDVVIMLDVIEHVEDVDSALEEAVRVLSQRGKLLITTPNTLGFGIYDSYADKTHIHHFSWRGLEKILAKKHLKVERRIPLHLHIFWPLHHIRSKRLLHVQQSICVVASK</sequence>
<organism evidence="2">
    <name type="scientific">Caldiarchaeum subterraneum</name>
    <dbReference type="NCBI Taxonomy" id="311458"/>
    <lineage>
        <taxon>Archaea</taxon>
        <taxon>Nitrososphaerota</taxon>
        <taxon>Candidatus Caldarchaeales</taxon>
        <taxon>Candidatus Caldarchaeaceae</taxon>
        <taxon>Candidatus Caldarchaeum</taxon>
    </lineage>
</organism>
<dbReference type="Pfam" id="PF08241">
    <property type="entry name" value="Methyltransf_11"/>
    <property type="match status" value="1"/>
</dbReference>
<feature type="domain" description="Methyltransferase type 11" evidence="1">
    <location>
        <begin position="30"/>
        <end position="109"/>
    </location>
</feature>
<evidence type="ECO:0000259" key="1">
    <source>
        <dbReference type="Pfam" id="PF08241"/>
    </source>
</evidence>
<dbReference type="GO" id="GO:0032259">
    <property type="term" value="P:methylation"/>
    <property type="evidence" value="ECO:0007669"/>
    <property type="project" value="UniProtKB-KW"/>
</dbReference>
<dbReference type="InterPro" id="IPR013216">
    <property type="entry name" value="Methyltransf_11"/>
</dbReference>
<comment type="caution">
    <text evidence="2">The sequence shown here is derived from an EMBL/GenBank/DDBJ whole genome shotgun (WGS) entry which is preliminary data.</text>
</comment>